<sequence length="1403" mass="163391">MASSYSTNLSNEHESENRALLDLEEEVQKMNKFKPKAISPLDCPSECSQELEISKAEIFIHRLSSLDHQFRSSLASCYDCKLHPIDVLNTIYGNSNEQTKSFITEKLFELRIAIPFGLIRLLNELEIYRRITPIITEATNEIAISYLELPIIVFCRMGDLAKSKSQIINYFLMQNKRQVFYTKEMKNGNAMKLTQNGTIDIAWYYQIDKVRPQSVVMNLHGDLLNHKNKLIGYLKSIGIPMVVILTDNATDHIKAIDDMAKDLSEIAKFIVFPLKPVGGSIKFKCKRINLVKLDKTIEPNLSRIADELHKNIDKSLNKVEPIRKIPDLGKWMRANKSSLLKIVEEDTIDQQWKEYGKLFKTWCRASAKFNQREEEIRIEAENSMGKQADMIVKSNEKNVEIIKSVCKQLLKLIDFDPCWGIENTFWAMYPWQNKFTMNNALRRIAQCYELNGETNDMNNATDLAVGLLINGYSIELCDGKNGWIYRNWLKEIFQKLYEKFPKAKVVILSVLGVQSSYKSTLLNSMFHLKFKTGISRCTEGIHMSLVEVDQRAQKNLNYTHILVLDVEGLKSTEKKAEMGTSSTNSHDNELATTIICMSDLCLININGEDTAEMTDLLQICMFAIARMKLTKVNCKFAFVHQNVSGNDAQIKEQTKKLRDIVKKQFEDAKETVSREENLRVPELVVDFTNQVYYIFNYKIDGYVAEEYAKKISIVKDAALKMMKGGGLSFENIHSLRIRSVWDAILEEKFVFYYNNAMELLVNAAVDKEYQTVIQEFKKHCQKVTQEFHRKMADSAVVDKSNLNFLRSLIEKNKQALVQEFVKPPHEDVKTRYLSQLDTDMNVDDVQSRLEKSYNDWLYKRLLYNKKFELENRFLDFCQQNAQKYEKMSIEEREEEFQQRVNRWKDTFYSEVKQELEQYSVSGLKEYRLEQDLAKKLEEKFNLKDTEEAIEKYRNFPHGEFLVDRHSLLNVSHRKTTAEKQSIIIMNKATSQFNVYIQTSHFKFLGVCKTTTNQIVDRLIETIKTSVKGDKTIRDFVCFIIFKVFLNKLKTIQEKYEQDYNPHHVVEEMAKKMREIFVTVCAVEPPKTLSATLTDLFKLGVKQELMKIKIKLIRTRLASVTRCKADLINLIQLDIVKRTEKEDLYQKVMRFKQLPEECFVEYIRMRTMHESASCKDKLQEEAEKLRKMVRDLVEQNSTKSGTFGDWLESLKKYLLSEEEKERRSFCKTLLSVLQMNAPQLTAFEMEDIRKMPEFFANLANFDVTTEFSHEEEKLMKLVYELAAEVTGCTKKCPFCGAICDKMMENHFGKHYSTNHSNSCLHFQRADPNDQNMLSMESCSNLAKELPECLDNWDFNAGYKIKPFWLWFIQENSELIGARASQMSPYTKSAAIDSLRSDRLFFSFE</sequence>
<dbReference type="InterPro" id="IPR057365">
    <property type="entry name" value="URGCP"/>
</dbReference>
<dbReference type="InterPro" id="IPR027417">
    <property type="entry name" value="P-loop_NTPase"/>
</dbReference>
<dbReference type="PANTHER" id="PTHR14819">
    <property type="entry name" value="GTP-BINDING"/>
    <property type="match status" value="1"/>
</dbReference>
<dbReference type="InterPro" id="IPR052986">
    <property type="entry name" value="VLIG_GTPase"/>
</dbReference>
<gene>
    <name evidence="3" type="ORF">Ciccas_009279</name>
</gene>
<comment type="similarity">
    <text evidence="1">Belongs to the TRAFAC class dynamin-like GTPase superfamily. Very large inducible GTPase (VLIG) family.</text>
</comment>
<dbReference type="PANTHER" id="PTHR14819:SF25">
    <property type="entry name" value="CHROMOSOME UNDETERMINED SCAFFOLD_52, WHOLE GENOME SHOTGUN SEQUENCE"/>
    <property type="match status" value="1"/>
</dbReference>
<organism evidence="3 4">
    <name type="scientific">Cichlidogyrus casuarinus</name>
    <dbReference type="NCBI Taxonomy" id="1844966"/>
    <lineage>
        <taxon>Eukaryota</taxon>
        <taxon>Metazoa</taxon>
        <taxon>Spiralia</taxon>
        <taxon>Lophotrochozoa</taxon>
        <taxon>Platyhelminthes</taxon>
        <taxon>Monogenea</taxon>
        <taxon>Monopisthocotylea</taxon>
        <taxon>Dactylogyridea</taxon>
        <taxon>Ancyrocephalidae</taxon>
        <taxon>Cichlidogyrus</taxon>
    </lineage>
</organism>
<dbReference type="SUPFAM" id="SSF52540">
    <property type="entry name" value="P-loop containing nucleoside triphosphate hydrolases"/>
    <property type="match status" value="1"/>
</dbReference>
<evidence type="ECO:0000259" key="2">
    <source>
        <dbReference type="PROSITE" id="PS51717"/>
    </source>
</evidence>
<dbReference type="InterPro" id="IPR030383">
    <property type="entry name" value="G_VLIG_dom"/>
</dbReference>
<dbReference type="Proteomes" id="UP001626550">
    <property type="component" value="Unassembled WGS sequence"/>
</dbReference>
<evidence type="ECO:0000313" key="3">
    <source>
        <dbReference type="EMBL" id="KAL3312133.1"/>
    </source>
</evidence>
<name>A0ABD2PYG1_9PLAT</name>
<evidence type="ECO:0000256" key="1">
    <source>
        <dbReference type="ARBA" id="ARBA00006828"/>
    </source>
</evidence>
<reference evidence="3 4" key="1">
    <citation type="submission" date="2024-11" db="EMBL/GenBank/DDBJ databases">
        <title>Adaptive evolution of stress response genes in parasites aligns with host niche diversity.</title>
        <authorList>
            <person name="Hahn C."/>
            <person name="Resl P."/>
        </authorList>
    </citation>
    <scope>NUCLEOTIDE SEQUENCE [LARGE SCALE GENOMIC DNA]</scope>
    <source>
        <strain evidence="3">EGGRZ-B1_66</strain>
        <tissue evidence="3">Body</tissue>
    </source>
</reference>
<accession>A0ABD2PYG1</accession>
<comment type="caution">
    <text evidence="3">The sequence shown here is derived from an EMBL/GenBank/DDBJ whole genome shotgun (WGS) entry which is preliminary data.</text>
</comment>
<protein>
    <recommendedName>
        <fullName evidence="2">VLIG-type G domain-containing protein</fullName>
    </recommendedName>
</protein>
<keyword evidence="4" id="KW-1185">Reference proteome</keyword>
<dbReference type="Gene3D" id="3.40.50.300">
    <property type="entry name" value="P-loop containing nucleotide triphosphate hydrolases"/>
    <property type="match status" value="1"/>
</dbReference>
<feature type="domain" description="VLIG-type G" evidence="2">
    <location>
        <begin position="502"/>
        <end position="781"/>
    </location>
</feature>
<proteinExistence type="inferred from homology"/>
<dbReference type="PROSITE" id="PS51717">
    <property type="entry name" value="G_VLIG"/>
    <property type="match status" value="1"/>
</dbReference>
<dbReference type="Pfam" id="PF25683">
    <property type="entry name" value="URGCP_GTPase"/>
    <property type="match status" value="1"/>
</dbReference>
<dbReference type="EMBL" id="JBJKFK010001842">
    <property type="protein sequence ID" value="KAL3312133.1"/>
    <property type="molecule type" value="Genomic_DNA"/>
</dbReference>
<evidence type="ECO:0000313" key="4">
    <source>
        <dbReference type="Proteomes" id="UP001626550"/>
    </source>
</evidence>
<dbReference type="Pfam" id="PF25496">
    <property type="entry name" value="URGCP"/>
    <property type="match status" value="1"/>
</dbReference>